<name>A0AB39Y0F2_9ACTN</name>
<dbReference type="InterPro" id="IPR055259">
    <property type="entry name" value="YkvP/CgeB_Glyco_trans-like"/>
</dbReference>
<gene>
    <name evidence="2" type="ORF">AB5J51_08400</name>
</gene>
<accession>A0AB39Y0F2</accession>
<evidence type="ECO:0000259" key="1">
    <source>
        <dbReference type="Pfam" id="PF13524"/>
    </source>
</evidence>
<organism evidence="2">
    <name type="scientific">Streptomyces sp. R33</name>
    <dbReference type="NCBI Taxonomy" id="3238629"/>
    <lineage>
        <taxon>Bacteria</taxon>
        <taxon>Bacillati</taxon>
        <taxon>Actinomycetota</taxon>
        <taxon>Actinomycetes</taxon>
        <taxon>Kitasatosporales</taxon>
        <taxon>Streptomycetaceae</taxon>
        <taxon>Streptomyces</taxon>
    </lineage>
</organism>
<proteinExistence type="predicted"/>
<protein>
    <recommendedName>
        <fullName evidence="1">Spore protein YkvP/CgeB glycosyl transferase-like domain-containing protein</fullName>
    </recommendedName>
</protein>
<dbReference type="AlphaFoldDB" id="A0AB39Y0F2"/>
<sequence>MSSPTVLHLTNDREPPGPGLSFGGAFRALAVDGALTHVPLAPAALLAAGRAAALAEIRRAAERARPEVLFVQTPGNFPWTEADVADLLRRLGSPIVVMWEGDPWGGRKPVLPSMEPWLRYADTVFTPGLGIQALLLGRYTRRPVRYIPQTVPHRLWDDGPVPGVDATAHDVMHIGSCFVRFGVFERIDGARERQRFVRSLQRLPGCRFAVHGHGWRGRGALGPVPFDHQVDALRTTRISANWDHFPGRDGYFSNRLPISLFAGRPHVTTRPLNTDWLPGPECGLHLVDSPAQAVDRVTELLRADPAQLHAAGLAGHTWVRTRLTETNALRHMLTRHLASVPAPRADPWQEIAAMDAVSV</sequence>
<feature type="domain" description="Spore protein YkvP/CgeB glycosyl transferase-like" evidence="1">
    <location>
        <begin position="193"/>
        <end position="329"/>
    </location>
</feature>
<dbReference type="Pfam" id="PF13524">
    <property type="entry name" value="Glyco_trans_1_2"/>
    <property type="match status" value="1"/>
</dbReference>
<evidence type="ECO:0000313" key="2">
    <source>
        <dbReference type="EMBL" id="XDV62950.1"/>
    </source>
</evidence>
<dbReference type="EMBL" id="CP165727">
    <property type="protein sequence ID" value="XDV62950.1"/>
    <property type="molecule type" value="Genomic_DNA"/>
</dbReference>
<reference evidence="2" key="1">
    <citation type="submission" date="2024-08" db="EMBL/GenBank/DDBJ databases">
        <authorList>
            <person name="Yu S.T."/>
        </authorList>
    </citation>
    <scope>NUCLEOTIDE SEQUENCE</scope>
    <source>
        <strain evidence="2">R33</strain>
    </source>
</reference>
<dbReference type="RefSeq" id="WP_369777323.1">
    <property type="nucleotide sequence ID" value="NZ_CP165727.1"/>
</dbReference>